<name>A0A5K3FUE5_MESCO</name>
<dbReference type="WBParaSite" id="MCU_011416-RA">
    <property type="protein sequence ID" value="MCU_011416-RA"/>
    <property type="gene ID" value="MCU_011416"/>
</dbReference>
<organism evidence="1">
    <name type="scientific">Mesocestoides corti</name>
    <name type="common">Flatworm</name>
    <dbReference type="NCBI Taxonomy" id="53468"/>
    <lineage>
        <taxon>Eukaryota</taxon>
        <taxon>Metazoa</taxon>
        <taxon>Spiralia</taxon>
        <taxon>Lophotrochozoa</taxon>
        <taxon>Platyhelminthes</taxon>
        <taxon>Cestoda</taxon>
        <taxon>Eucestoda</taxon>
        <taxon>Cyclophyllidea</taxon>
        <taxon>Mesocestoididae</taxon>
        <taxon>Mesocestoides</taxon>
    </lineage>
</organism>
<proteinExistence type="predicted"/>
<dbReference type="AlphaFoldDB" id="A0A5K3FUE5"/>
<evidence type="ECO:0000313" key="1">
    <source>
        <dbReference type="WBParaSite" id="MCU_011416-RA"/>
    </source>
</evidence>
<sequence>MRDKLKHIHQLLMKRLWATSDGKVVTLKSACEDAELAIRFAQFQLAATKYS</sequence>
<accession>A0A5K3FUE5</accession>
<protein>
    <submittedName>
        <fullName evidence="1">HEPN domain-containing protein</fullName>
    </submittedName>
</protein>
<reference evidence="1" key="1">
    <citation type="submission" date="2019-11" db="UniProtKB">
        <authorList>
            <consortium name="WormBaseParasite"/>
        </authorList>
    </citation>
    <scope>IDENTIFICATION</scope>
</reference>